<reference evidence="4 5" key="1">
    <citation type="submission" date="2016-10" db="EMBL/GenBank/DDBJ databases">
        <authorList>
            <person name="de Groot N.N."/>
        </authorList>
    </citation>
    <scope>NUCLEOTIDE SEQUENCE [LARGE SCALE GENOMIC DNA]</scope>
    <source>
        <strain evidence="4 5">DSM 1283</strain>
    </source>
</reference>
<proteinExistence type="inferred from homology"/>
<dbReference type="Pfam" id="PF01408">
    <property type="entry name" value="GFO_IDH_MocA"/>
    <property type="match status" value="1"/>
</dbReference>
<comment type="similarity">
    <text evidence="1">Belongs to the Gfo/Idh/MocA family.</text>
</comment>
<dbReference type="EMBL" id="FOWD01000007">
    <property type="protein sequence ID" value="SFO04286.1"/>
    <property type="molecule type" value="Genomic_DNA"/>
</dbReference>
<evidence type="ECO:0000313" key="5">
    <source>
        <dbReference type="Proteomes" id="UP000198806"/>
    </source>
</evidence>
<evidence type="ECO:0000259" key="3">
    <source>
        <dbReference type="Pfam" id="PF02894"/>
    </source>
</evidence>
<dbReference type="AlphaFoldDB" id="A0A1I5DYK1"/>
<gene>
    <name evidence="4" type="ORF">SAMN04489757_10770</name>
</gene>
<dbReference type="Gene3D" id="3.30.360.10">
    <property type="entry name" value="Dihydrodipicolinate Reductase, domain 2"/>
    <property type="match status" value="1"/>
</dbReference>
<evidence type="ECO:0000259" key="2">
    <source>
        <dbReference type="Pfam" id="PF01408"/>
    </source>
</evidence>
<dbReference type="InterPro" id="IPR000683">
    <property type="entry name" value="Gfo/Idh/MocA-like_OxRdtase_N"/>
</dbReference>
<sequence length="407" mass="46402">MKVIILGAGGRGRNYTRFCRQYGAEIVGIADPDTKKLEKLAMDFNISEDKMFHDWAEIMAKEKFADAVINATPDKVHYVSTMEALEKGYHVLLEKPMSDNEQECINMVEKAEKKNVILMVCHVLRYAPFFEKLKEIIDEERIGQLVNIEMTENCAYWHFVHSYVRGVFRNETISSPFILAKSCHDLDLIGYLTGKKCLSVVSEGNLKYYRKENAPEGAPDYCLDGCPHETTCPYFAPRLYLKQISLVGWPTQTISADTSFAARYEALKNGQYGRCVFHCDNDVCDHQTAIFNMEDGLIASFNMTGFSSENTRTLRFYGTKGDIRGHLERGELEVFDFLTKEKEVIKIQYETIQSGHGGGDLRLLYDFLDGVDKKGTNLKTLARLSLQSHLMAFAAERSRKEGKRIYL</sequence>
<protein>
    <submittedName>
        <fullName evidence="4">Oxidoreductase family, NAD-binding Rossmann fold</fullName>
    </submittedName>
</protein>
<evidence type="ECO:0000313" key="4">
    <source>
        <dbReference type="EMBL" id="SFO04286.1"/>
    </source>
</evidence>
<dbReference type="PANTHER" id="PTHR43377">
    <property type="entry name" value="BILIVERDIN REDUCTASE A"/>
    <property type="match status" value="1"/>
</dbReference>
<dbReference type="InterPro" id="IPR004104">
    <property type="entry name" value="Gfo/Idh/MocA-like_OxRdtase_C"/>
</dbReference>
<dbReference type="InterPro" id="IPR051450">
    <property type="entry name" value="Gfo/Idh/MocA_Oxidoreductases"/>
</dbReference>
<organism evidence="4 5">
    <name type="scientific">Anaerocolumna aminovalerica</name>
    <dbReference type="NCBI Taxonomy" id="1527"/>
    <lineage>
        <taxon>Bacteria</taxon>
        <taxon>Bacillati</taxon>
        <taxon>Bacillota</taxon>
        <taxon>Clostridia</taxon>
        <taxon>Lachnospirales</taxon>
        <taxon>Lachnospiraceae</taxon>
        <taxon>Anaerocolumna</taxon>
    </lineage>
</organism>
<dbReference type="OrthoDB" id="9781966at2"/>
<dbReference type="SUPFAM" id="SSF51735">
    <property type="entry name" value="NAD(P)-binding Rossmann-fold domains"/>
    <property type="match status" value="1"/>
</dbReference>
<dbReference type="STRING" id="1527.SAMN04489757_10770"/>
<evidence type="ECO:0000256" key="1">
    <source>
        <dbReference type="ARBA" id="ARBA00010928"/>
    </source>
</evidence>
<dbReference type="RefSeq" id="WP_091685223.1">
    <property type="nucleotide sequence ID" value="NZ_BAABFM010000010.1"/>
</dbReference>
<dbReference type="InterPro" id="IPR036291">
    <property type="entry name" value="NAD(P)-bd_dom_sf"/>
</dbReference>
<dbReference type="PANTHER" id="PTHR43377:SF2">
    <property type="entry name" value="BINDING ROSSMANN FOLD OXIDOREDUCTASE, PUTATIVE (AFU_ORTHOLOGUE AFUA_4G00560)-RELATED"/>
    <property type="match status" value="1"/>
</dbReference>
<keyword evidence="5" id="KW-1185">Reference proteome</keyword>
<dbReference type="Proteomes" id="UP000198806">
    <property type="component" value="Unassembled WGS sequence"/>
</dbReference>
<dbReference type="SUPFAM" id="SSF55347">
    <property type="entry name" value="Glyceraldehyde-3-phosphate dehydrogenase-like, C-terminal domain"/>
    <property type="match status" value="1"/>
</dbReference>
<feature type="domain" description="Gfo/Idh/MocA-like oxidoreductase C-terminal" evidence="3">
    <location>
        <begin position="134"/>
        <end position="405"/>
    </location>
</feature>
<feature type="domain" description="Gfo/Idh/MocA-like oxidoreductase N-terminal" evidence="2">
    <location>
        <begin position="1"/>
        <end position="121"/>
    </location>
</feature>
<name>A0A1I5DYK1_9FIRM</name>
<accession>A0A1I5DYK1</accession>
<dbReference type="Pfam" id="PF02894">
    <property type="entry name" value="GFO_IDH_MocA_C"/>
    <property type="match status" value="1"/>
</dbReference>
<dbReference type="Gene3D" id="3.40.50.720">
    <property type="entry name" value="NAD(P)-binding Rossmann-like Domain"/>
    <property type="match status" value="1"/>
</dbReference>
<dbReference type="GO" id="GO:0000166">
    <property type="term" value="F:nucleotide binding"/>
    <property type="evidence" value="ECO:0007669"/>
    <property type="project" value="InterPro"/>
</dbReference>